<comment type="caution">
    <text evidence="13">The sequence shown here is derived from an EMBL/GenBank/DDBJ whole genome shotgun (WGS) entry which is preliminary data.</text>
</comment>
<evidence type="ECO:0000256" key="1">
    <source>
        <dbReference type="ARBA" id="ARBA00022490"/>
    </source>
</evidence>
<evidence type="ECO:0000256" key="9">
    <source>
        <dbReference type="HAMAP-Rule" id="MF_03116"/>
    </source>
</evidence>
<dbReference type="GO" id="GO:0005737">
    <property type="term" value="C:cytoplasm"/>
    <property type="evidence" value="ECO:0007669"/>
    <property type="project" value="UniProtKB-SubCell"/>
</dbReference>
<feature type="compositionally biased region" description="Low complexity" evidence="10">
    <location>
        <begin position="577"/>
        <end position="589"/>
    </location>
</feature>
<evidence type="ECO:0000256" key="4">
    <source>
        <dbReference type="ARBA" id="ARBA00022741"/>
    </source>
</evidence>
<dbReference type="GO" id="GO:0003676">
    <property type="term" value="F:nucleic acid binding"/>
    <property type="evidence" value="ECO:0007669"/>
    <property type="project" value="InterPro"/>
</dbReference>
<dbReference type="InterPro" id="IPR001303">
    <property type="entry name" value="Aldolase_II/adducin_N"/>
</dbReference>
<dbReference type="SMART" id="SM01007">
    <property type="entry name" value="Aldolase_II"/>
    <property type="match status" value="1"/>
</dbReference>
<keyword evidence="8 9" id="KW-0456">Lyase</keyword>
<dbReference type="SUPFAM" id="SSF53639">
    <property type="entry name" value="AraD/HMP-PK domain-like"/>
    <property type="match status" value="1"/>
</dbReference>
<dbReference type="GO" id="GO:0046570">
    <property type="term" value="F:methylthioribulose 1-phosphate dehydratase activity"/>
    <property type="evidence" value="ECO:0007669"/>
    <property type="project" value="UniProtKB-UniRule"/>
</dbReference>
<dbReference type="Gene3D" id="3.40.50.300">
    <property type="entry name" value="P-loop containing nucleotide triphosphate hydrolases"/>
    <property type="match status" value="2"/>
</dbReference>
<comment type="cofactor">
    <cofactor evidence="9">
        <name>Zn(2+)</name>
        <dbReference type="ChEBI" id="CHEBI:29105"/>
    </cofactor>
    <text evidence="9">Binds 1 zinc ion per subunit.</text>
</comment>
<sequence>MSDNSADYLVESPDPLHPANLIPELCQSFYRLGWVTGTGGGICIRHGNKVYIAPSGVQKERIKPEHIFVLPYPQPTSSPQTDRVFLRRSSLNLKESACTPLFWNSFDLRDAGSCIHTHSQHAVMATLLWKGPVFTISHQEMIKGVRIGGTDAALSYLDTLVIPIIENTPFEEDLRDSMAEAMKKYPDAAGILVRRHGVYVWGKLSSLTLCDISSNVEPAGKDWEKAKTQTEHTEVENLQRKGVNVVAWTADTGKDERQELERDLVSHSPRLRLLYISPEKYATPDCTRILDEVYRKHNLNRLVIDEAHCISEWGNSFRSDYRGLGKFRDRYRNVPIMALTATATQVVQRDIIHNLKMDRDNTFYAIHPFNRENLFYEVRYLSSPEPNTRMQQILDYITLLYQRRNRASSGIIYCRAKVTCDALTAFLRGKGLNAKPYHRGIRFGHHTLSLRRPRASDSSPDISSGILQQTLKQWSAGGHGEPDGVDLVVATVAFGLGIDKGDVRYIIHYDLPASFEGYYQETATMPFESAKRLTKPFKPPSKVANDREPESFRLEPHDTGRTIPTVTEPSGLNHLESCSNNPSPRSSSPEVCAPVNTAQLSLPDIEMELDNPTSSKVQPAKRMDKFNKMRKALHSLDFDRLASLVRSEGSGFVDQGKLVNHVAREIEFNALSLSCTPGGYTEHTERIAQAIFYMSDGCGIPEYDQDVADDIEDVKGILQKHWKELQREEQ</sequence>
<dbReference type="InterPro" id="IPR011545">
    <property type="entry name" value="DEAD/DEAH_box_helicase_dom"/>
</dbReference>
<feature type="binding site" evidence="9">
    <location>
        <position position="118"/>
    </location>
    <ligand>
        <name>Zn(2+)</name>
        <dbReference type="ChEBI" id="CHEBI:29105"/>
    </ligand>
</feature>
<dbReference type="InterPro" id="IPR036409">
    <property type="entry name" value="Aldolase_II/adducin_N_sf"/>
</dbReference>
<dbReference type="EMBL" id="JAACJO010000003">
    <property type="protein sequence ID" value="KAF5360903.1"/>
    <property type="molecule type" value="Genomic_DNA"/>
</dbReference>
<dbReference type="PROSITE" id="PS51194">
    <property type="entry name" value="HELICASE_CTER"/>
    <property type="match status" value="1"/>
</dbReference>
<comment type="pathway">
    <text evidence="9">Amino-acid biosynthesis; L-methionine biosynthesis via salvage pathway; L-methionine from S-methyl-5-thio-alpha-D-ribose 1-phosphate: step 2/6.</text>
</comment>
<accession>A0A8H5G9L4</accession>
<dbReference type="PANTHER" id="PTHR10640">
    <property type="entry name" value="METHYLTHIORIBULOSE-1-PHOSPHATE DEHYDRATASE"/>
    <property type="match status" value="1"/>
</dbReference>
<feature type="domain" description="Helicase C-terminal" evidence="12">
    <location>
        <begin position="392"/>
        <end position="586"/>
    </location>
</feature>
<feature type="domain" description="Helicase ATP-binding" evidence="11">
    <location>
        <begin position="288"/>
        <end position="361"/>
    </location>
</feature>
<feature type="active site" description="Proton donor/acceptor" evidence="9">
    <location>
        <position position="140"/>
    </location>
</feature>
<evidence type="ECO:0000259" key="12">
    <source>
        <dbReference type="PROSITE" id="PS51194"/>
    </source>
</evidence>
<evidence type="ECO:0000256" key="2">
    <source>
        <dbReference type="ARBA" id="ARBA00022605"/>
    </source>
</evidence>
<comment type="similarity">
    <text evidence="9">Belongs to the aldolase class II family. MtnB subfamily.</text>
</comment>
<dbReference type="AlphaFoldDB" id="A0A8H5G9L4"/>
<dbReference type="GO" id="GO:0019509">
    <property type="term" value="P:L-methionine salvage from methylthioadenosine"/>
    <property type="evidence" value="ECO:0007669"/>
    <property type="project" value="UniProtKB-UniRule"/>
</dbReference>
<keyword evidence="3 9" id="KW-0479">Metal-binding</keyword>
<feature type="binding site" evidence="9">
    <location>
        <position position="98"/>
    </location>
    <ligand>
        <name>substrate</name>
    </ligand>
</feature>
<keyword evidence="7 9" id="KW-0486">Methionine biosynthesis</keyword>
<evidence type="ECO:0000256" key="10">
    <source>
        <dbReference type="SAM" id="MobiDB-lite"/>
    </source>
</evidence>
<evidence type="ECO:0000256" key="7">
    <source>
        <dbReference type="ARBA" id="ARBA00023167"/>
    </source>
</evidence>
<evidence type="ECO:0000256" key="5">
    <source>
        <dbReference type="ARBA" id="ARBA00022833"/>
    </source>
</evidence>
<keyword evidence="5 9" id="KW-0862">Zinc</keyword>
<dbReference type="SUPFAM" id="SSF52540">
    <property type="entry name" value="P-loop containing nucleoside triphosphate hydrolases"/>
    <property type="match status" value="1"/>
</dbReference>
<evidence type="ECO:0000259" key="11">
    <source>
        <dbReference type="PROSITE" id="PS51192"/>
    </source>
</evidence>
<keyword evidence="1 9" id="KW-0963">Cytoplasm</keyword>
<dbReference type="UniPathway" id="UPA00904">
    <property type="reaction ID" value="UER00875"/>
</dbReference>
<comment type="function">
    <text evidence="9">Catalyzes the dehydration of methylthioribulose-1-phosphate (MTRu-1-P) into 2,3-diketo-5-methylthiopentyl-1-phosphate (DK-MTP-1-P).</text>
</comment>
<keyword evidence="6" id="KW-0067">ATP-binding</keyword>
<proteinExistence type="inferred from homology"/>
<keyword evidence="14" id="KW-1185">Reference proteome</keyword>
<dbReference type="InterPro" id="IPR027514">
    <property type="entry name" value="Salvage_MtnB_euk"/>
</dbReference>
<feature type="region of interest" description="Disordered" evidence="10">
    <location>
        <begin position="531"/>
        <end position="591"/>
    </location>
</feature>
<dbReference type="GO" id="GO:0005524">
    <property type="term" value="F:ATP binding"/>
    <property type="evidence" value="ECO:0007669"/>
    <property type="project" value="UniProtKB-KW"/>
</dbReference>
<dbReference type="GO" id="GO:0008270">
    <property type="term" value="F:zinc ion binding"/>
    <property type="evidence" value="ECO:0007669"/>
    <property type="project" value="UniProtKB-UniRule"/>
</dbReference>
<feature type="compositionally biased region" description="Basic and acidic residues" evidence="10">
    <location>
        <begin position="544"/>
        <end position="560"/>
    </location>
</feature>
<dbReference type="HAMAP" id="MF_03116">
    <property type="entry name" value="Salvage_MtnB_euk"/>
    <property type="match status" value="1"/>
</dbReference>
<dbReference type="Proteomes" id="UP000559027">
    <property type="component" value="Unassembled WGS sequence"/>
</dbReference>
<dbReference type="InterPro" id="IPR027417">
    <property type="entry name" value="P-loop_NTPase"/>
</dbReference>
<evidence type="ECO:0000313" key="14">
    <source>
        <dbReference type="Proteomes" id="UP000559027"/>
    </source>
</evidence>
<name>A0A8H5G9L4_9AGAR</name>
<dbReference type="PROSITE" id="PS51192">
    <property type="entry name" value="HELICASE_ATP_BIND_1"/>
    <property type="match status" value="1"/>
</dbReference>
<organism evidence="13 14">
    <name type="scientific">Leucocoprinus leucothites</name>
    <dbReference type="NCBI Taxonomy" id="201217"/>
    <lineage>
        <taxon>Eukaryota</taxon>
        <taxon>Fungi</taxon>
        <taxon>Dikarya</taxon>
        <taxon>Basidiomycota</taxon>
        <taxon>Agaricomycotina</taxon>
        <taxon>Agaricomycetes</taxon>
        <taxon>Agaricomycetidae</taxon>
        <taxon>Agaricales</taxon>
        <taxon>Agaricineae</taxon>
        <taxon>Agaricaceae</taxon>
        <taxon>Leucocoprinus</taxon>
    </lineage>
</organism>
<dbReference type="Pfam" id="PF00596">
    <property type="entry name" value="Aldolase_II"/>
    <property type="match status" value="1"/>
</dbReference>
<evidence type="ECO:0000313" key="13">
    <source>
        <dbReference type="EMBL" id="KAF5360903.1"/>
    </source>
</evidence>
<feature type="binding site" evidence="9">
    <location>
        <position position="116"/>
    </location>
    <ligand>
        <name>Zn(2+)</name>
        <dbReference type="ChEBI" id="CHEBI:29105"/>
    </ligand>
</feature>
<dbReference type="PANTHER" id="PTHR10640:SF7">
    <property type="entry name" value="METHYLTHIORIBULOSE-1-PHOSPHATE DEHYDRATASE"/>
    <property type="match status" value="1"/>
</dbReference>
<comment type="catalytic activity">
    <reaction evidence="9">
        <text>5-(methylsulfanyl)-D-ribulose 1-phosphate = 5-methylsulfanyl-2,3-dioxopentyl phosphate + H2O</text>
        <dbReference type="Rhea" id="RHEA:15549"/>
        <dbReference type="ChEBI" id="CHEBI:15377"/>
        <dbReference type="ChEBI" id="CHEBI:58548"/>
        <dbReference type="ChEBI" id="CHEBI:58828"/>
        <dbReference type="EC" id="4.2.1.109"/>
    </reaction>
</comment>
<dbReference type="InterPro" id="IPR014001">
    <property type="entry name" value="Helicase_ATP-bd"/>
</dbReference>
<dbReference type="FunFam" id="3.40.225.10:FF:000003">
    <property type="entry name" value="Methylthioribulose-1-phosphate dehydratase"/>
    <property type="match status" value="1"/>
</dbReference>
<dbReference type="OrthoDB" id="191080at2759"/>
<dbReference type="SMART" id="SM00490">
    <property type="entry name" value="HELICc"/>
    <property type="match status" value="1"/>
</dbReference>
<dbReference type="NCBIfam" id="TIGR03328">
    <property type="entry name" value="salvage_mtnB"/>
    <property type="match status" value="1"/>
</dbReference>
<evidence type="ECO:0000256" key="3">
    <source>
        <dbReference type="ARBA" id="ARBA00022723"/>
    </source>
</evidence>
<keyword evidence="4" id="KW-0547">Nucleotide-binding</keyword>
<gene>
    <name evidence="9" type="primary">MDE1</name>
    <name evidence="13" type="ORF">D9756_005058</name>
</gene>
<comment type="subcellular location">
    <subcellularLocation>
        <location evidence="9">Cytoplasm</location>
    </subcellularLocation>
</comment>
<dbReference type="Gene3D" id="3.40.225.10">
    <property type="entry name" value="Class II aldolase/adducin N-terminal domain"/>
    <property type="match status" value="1"/>
</dbReference>
<dbReference type="EC" id="4.2.1.109" evidence="9"/>
<dbReference type="InterPro" id="IPR001650">
    <property type="entry name" value="Helicase_C-like"/>
</dbReference>
<feature type="binding site" evidence="9">
    <location>
        <position position="196"/>
    </location>
    <ligand>
        <name>Zn(2+)</name>
        <dbReference type="ChEBI" id="CHEBI:29105"/>
    </ligand>
</feature>
<keyword evidence="2 9" id="KW-0028">Amino-acid biosynthesis</keyword>
<evidence type="ECO:0000256" key="8">
    <source>
        <dbReference type="ARBA" id="ARBA00023239"/>
    </source>
</evidence>
<dbReference type="InterPro" id="IPR017714">
    <property type="entry name" value="MethylthioRu-1-P_deHdtase_MtnB"/>
</dbReference>
<protein>
    <recommendedName>
        <fullName evidence="9">Methylthioribulose-1-phosphate dehydratase</fullName>
        <shortName evidence="9">MTRu-1-P dehydratase</shortName>
        <ecNumber evidence="9">4.2.1.109</ecNumber>
    </recommendedName>
</protein>
<reference evidence="13 14" key="1">
    <citation type="journal article" date="2020" name="ISME J.">
        <title>Uncovering the hidden diversity of litter-decomposition mechanisms in mushroom-forming fungi.</title>
        <authorList>
            <person name="Floudas D."/>
            <person name="Bentzer J."/>
            <person name="Ahren D."/>
            <person name="Johansson T."/>
            <person name="Persson P."/>
            <person name="Tunlid A."/>
        </authorList>
    </citation>
    <scope>NUCLEOTIDE SEQUENCE [LARGE SCALE GENOMIC DNA]</scope>
    <source>
        <strain evidence="13 14">CBS 146.42</strain>
    </source>
</reference>
<dbReference type="Pfam" id="PF00270">
    <property type="entry name" value="DEAD"/>
    <property type="match status" value="1"/>
</dbReference>
<evidence type="ECO:0000256" key="6">
    <source>
        <dbReference type="ARBA" id="ARBA00022840"/>
    </source>
</evidence>